<evidence type="ECO:0000313" key="2">
    <source>
        <dbReference type="Proteomes" id="UP001241169"/>
    </source>
</evidence>
<dbReference type="GeneID" id="85369542"/>
<organism evidence="1 2">
    <name type="scientific">Colletotrichum paranaense</name>
    <dbReference type="NCBI Taxonomy" id="1914294"/>
    <lineage>
        <taxon>Eukaryota</taxon>
        <taxon>Fungi</taxon>
        <taxon>Dikarya</taxon>
        <taxon>Ascomycota</taxon>
        <taxon>Pezizomycotina</taxon>
        <taxon>Sordariomycetes</taxon>
        <taxon>Hypocreomycetidae</taxon>
        <taxon>Glomerellales</taxon>
        <taxon>Glomerellaceae</taxon>
        <taxon>Colletotrichum</taxon>
        <taxon>Colletotrichum acutatum species complex</taxon>
    </lineage>
</organism>
<keyword evidence="2" id="KW-1185">Reference proteome</keyword>
<evidence type="ECO:0000313" key="1">
    <source>
        <dbReference type="EMBL" id="KAK1547387.1"/>
    </source>
</evidence>
<dbReference type="Proteomes" id="UP001241169">
    <property type="component" value="Unassembled WGS sequence"/>
</dbReference>
<comment type="caution">
    <text evidence="1">The sequence shown here is derived from an EMBL/GenBank/DDBJ whole genome shotgun (WGS) entry which is preliminary data.</text>
</comment>
<dbReference type="RefSeq" id="XP_060356500.1">
    <property type="nucleotide sequence ID" value="XM_060485643.1"/>
</dbReference>
<proteinExistence type="predicted"/>
<protein>
    <submittedName>
        <fullName evidence="1">Uncharacterized protein</fullName>
    </submittedName>
</protein>
<dbReference type="EMBL" id="MOPA01000001">
    <property type="protein sequence ID" value="KAK1547387.1"/>
    <property type="molecule type" value="Genomic_DNA"/>
</dbReference>
<reference evidence="1 2" key="1">
    <citation type="submission" date="2016-10" db="EMBL/GenBank/DDBJ databases">
        <title>The genome sequence of Colletotrichum fioriniae PJ7.</title>
        <authorList>
            <person name="Baroncelli R."/>
        </authorList>
    </citation>
    <scope>NUCLEOTIDE SEQUENCE [LARGE SCALE GENOMIC DNA]</scope>
    <source>
        <strain evidence="1 2">IMI 384185</strain>
    </source>
</reference>
<name>A0ABQ9T7T6_9PEZI</name>
<sequence>MGYLGAQPSCFLCKWSTETRLFDRSSSCSDESSIRGWAPQPHANRPYVIGRVVFSLLCCPYLASYITHRGQRSSRIGANIAQRTPRLLAALQLQLQLKPGVESEEKPPVPVLQGYQMQKAASRNSGLTEDSLLLPNAQPLLAEAWGLREWMRTPNSTILERIVAPLQVSRGASLRAHMPHRDDRVESLECSERYQALGFSPWTIWGRFELLAGNRTDRRERTEASDRLALATSPIKDGFPLCLAAVVRLPHRRYREPTNS</sequence>
<accession>A0ABQ9T7T6</accession>
<gene>
    <name evidence="1" type="ORF">CPAR01_01354</name>
</gene>